<keyword evidence="3" id="KW-1185">Reference proteome</keyword>
<dbReference type="AlphaFoldDB" id="A0AA38LFF2"/>
<feature type="non-terminal residue" evidence="2">
    <location>
        <position position="1"/>
    </location>
</feature>
<name>A0AA38LFF2_TAXCH</name>
<gene>
    <name evidence="2" type="ORF">KI387_017562</name>
</gene>
<sequence length="55" mass="6035">WRVGVSKSSDLHSERRGFSKFQRQKQVPGISEFPSSNASVGYCQSSDISNLSGSQ</sequence>
<proteinExistence type="predicted"/>
<accession>A0AA38LFF2</accession>
<evidence type="ECO:0000256" key="1">
    <source>
        <dbReference type="SAM" id="MobiDB-lite"/>
    </source>
</evidence>
<dbReference type="Proteomes" id="UP000824469">
    <property type="component" value="Unassembled WGS sequence"/>
</dbReference>
<evidence type="ECO:0000313" key="2">
    <source>
        <dbReference type="EMBL" id="KAH9322923.1"/>
    </source>
</evidence>
<organism evidence="2 3">
    <name type="scientific">Taxus chinensis</name>
    <name type="common">Chinese yew</name>
    <name type="synonym">Taxus wallichiana var. chinensis</name>
    <dbReference type="NCBI Taxonomy" id="29808"/>
    <lineage>
        <taxon>Eukaryota</taxon>
        <taxon>Viridiplantae</taxon>
        <taxon>Streptophyta</taxon>
        <taxon>Embryophyta</taxon>
        <taxon>Tracheophyta</taxon>
        <taxon>Spermatophyta</taxon>
        <taxon>Pinopsida</taxon>
        <taxon>Pinidae</taxon>
        <taxon>Conifers II</taxon>
        <taxon>Cupressales</taxon>
        <taxon>Taxaceae</taxon>
        <taxon>Taxus</taxon>
    </lineage>
</organism>
<comment type="caution">
    <text evidence="2">The sequence shown here is derived from an EMBL/GenBank/DDBJ whole genome shotgun (WGS) entry which is preliminary data.</text>
</comment>
<protein>
    <submittedName>
        <fullName evidence="2">Uncharacterized protein</fullName>
    </submittedName>
</protein>
<feature type="non-terminal residue" evidence="2">
    <location>
        <position position="55"/>
    </location>
</feature>
<dbReference type="EMBL" id="JAHRHJ020000003">
    <property type="protein sequence ID" value="KAH9322923.1"/>
    <property type="molecule type" value="Genomic_DNA"/>
</dbReference>
<feature type="region of interest" description="Disordered" evidence="1">
    <location>
        <begin position="1"/>
        <end position="40"/>
    </location>
</feature>
<reference evidence="2 3" key="1">
    <citation type="journal article" date="2021" name="Nat. Plants">
        <title>The Taxus genome provides insights into paclitaxel biosynthesis.</title>
        <authorList>
            <person name="Xiong X."/>
            <person name="Gou J."/>
            <person name="Liao Q."/>
            <person name="Li Y."/>
            <person name="Zhou Q."/>
            <person name="Bi G."/>
            <person name="Li C."/>
            <person name="Du R."/>
            <person name="Wang X."/>
            <person name="Sun T."/>
            <person name="Guo L."/>
            <person name="Liang H."/>
            <person name="Lu P."/>
            <person name="Wu Y."/>
            <person name="Zhang Z."/>
            <person name="Ro D.K."/>
            <person name="Shang Y."/>
            <person name="Huang S."/>
            <person name="Yan J."/>
        </authorList>
    </citation>
    <scope>NUCLEOTIDE SEQUENCE [LARGE SCALE GENOMIC DNA]</scope>
    <source>
        <strain evidence="2">Ta-2019</strain>
    </source>
</reference>
<evidence type="ECO:0000313" key="3">
    <source>
        <dbReference type="Proteomes" id="UP000824469"/>
    </source>
</evidence>